<reference evidence="10 11" key="1">
    <citation type="submission" date="2019-04" db="EMBL/GenBank/DDBJ databases">
        <authorList>
            <consortium name="Wellcome Sanger Institute Data Sharing"/>
        </authorList>
    </citation>
    <scope>NUCLEOTIDE SEQUENCE [LARGE SCALE GENOMIC DNA]</scope>
</reference>
<dbReference type="OrthoDB" id="8956628at2759"/>
<dbReference type="PROSITE" id="PS50004">
    <property type="entry name" value="C2"/>
    <property type="match status" value="1"/>
</dbReference>
<evidence type="ECO:0000256" key="5">
    <source>
        <dbReference type="ARBA" id="ARBA00022927"/>
    </source>
</evidence>
<keyword evidence="2" id="KW-0813">Transport</keyword>
<accession>A0A8C9TAE5</accession>
<keyword evidence="6" id="KW-0175">Coiled coil</keyword>
<feature type="region of interest" description="Disordered" evidence="7">
    <location>
        <begin position="830"/>
        <end position="858"/>
    </location>
</feature>
<feature type="compositionally biased region" description="Polar residues" evidence="7">
    <location>
        <begin position="691"/>
        <end position="710"/>
    </location>
</feature>
<evidence type="ECO:0000256" key="7">
    <source>
        <dbReference type="SAM" id="MobiDB-lite"/>
    </source>
</evidence>
<dbReference type="GeneTree" id="ENSGT00940000158783"/>
<gene>
    <name evidence="10" type="primary">LOC108921083</name>
</gene>
<keyword evidence="11" id="KW-1185">Reference proteome</keyword>
<reference evidence="10" key="3">
    <citation type="submission" date="2025-09" db="UniProtKB">
        <authorList>
            <consortium name="Ensembl"/>
        </authorList>
    </citation>
    <scope>IDENTIFICATION</scope>
</reference>
<feature type="compositionally biased region" description="Polar residues" evidence="7">
    <location>
        <begin position="1492"/>
        <end position="1503"/>
    </location>
</feature>
<dbReference type="SMART" id="SM00239">
    <property type="entry name" value="C2"/>
    <property type="match status" value="1"/>
</dbReference>
<dbReference type="PROSITE" id="PS51511">
    <property type="entry name" value="FIP_RBD"/>
    <property type="match status" value="1"/>
</dbReference>
<evidence type="ECO:0000313" key="11">
    <source>
        <dbReference type="Proteomes" id="UP000694397"/>
    </source>
</evidence>
<dbReference type="SUPFAM" id="SSF144270">
    <property type="entry name" value="Eferin C-derminal domain-like"/>
    <property type="match status" value="1"/>
</dbReference>
<dbReference type="GO" id="GO:0005769">
    <property type="term" value="C:early endosome"/>
    <property type="evidence" value="ECO:0007669"/>
    <property type="project" value="TreeGrafter"/>
</dbReference>
<proteinExistence type="predicted"/>
<dbReference type="InterPro" id="IPR037789">
    <property type="entry name" value="FIP_classI"/>
</dbReference>
<dbReference type="Ensembl" id="ENSSFOT00015075304.1">
    <property type="protein sequence ID" value="ENSSFOP00015047737.1"/>
    <property type="gene ID" value="ENSSFOG00015019157.2"/>
</dbReference>
<dbReference type="Pfam" id="PF00168">
    <property type="entry name" value="C2"/>
    <property type="match status" value="1"/>
</dbReference>
<dbReference type="GO" id="GO:0031267">
    <property type="term" value="F:small GTPase binding"/>
    <property type="evidence" value="ECO:0007669"/>
    <property type="project" value="InterPro"/>
</dbReference>
<dbReference type="SUPFAM" id="SSF49562">
    <property type="entry name" value="C2 domain (Calcium/lipid-binding domain, CaLB)"/>
    <property type="match status" value="1"/>
</dbReference>
<feature type="compositionally biased region" description="Low complexity" evidence="7">
    <location>
        <begin position="514"/>
        <end position="560"/>
    </location>
</feature>
<feature type="region of interest" description="Disordered" evidence="7">
    <location>
        <begin position="1444"/>
        <end position="1503"/>
    </location>
</feature>
<protein>
    <submittedName>
        <fullName evidence="10">Uncharacterized LOC108921083</fullName>
    </submittedName>
</protein>
<dbReference type="FunFam" id="2.60.40.150:FF:000070">
    <property type="entry name" value="rab11 family-interacting protein 2 isoform X1"/>
    <property type="match status" value="1"/>
</dbReference>
<feature type="compositionally biased region" description="Low complexity" evidence="7">
    <location>
        <begin position="463"/>
        <end position="484"/>
    </location>
</feature>
<organism evidence="10 11">
    <name type="scientific">Scleropages formosus</name>
    <name type="common">Asian bonytongue</name>
    <name type="synonym">Osteoglossum formosum</name>
    <dbReference type="NCBI Taxonomy" id="113540"/>
    <lineage>
        <taxon>Eukaryota</taxon>
        <taxon>Metazoa</taxon>
        <taxon>Chordata</taxon>
        <taxon>Craniata</taxon>
        <taxon>Vertebrata</taxon>
        <taxon>Euteleostomi</taxon>
        <taxon>Actinopterygii</taxon>
        <taxon>Neopterygii</taxon>
        <taxon>Teleostei</taxon>
        <taxon>Osteoglossocephala</taxon>
        <taxon>Osteoglossomorpha</taxon>
        <taxon>Osteoglossiformes</taxon>
        <taxon>Osteoglossidae</taxon>
        <taxon>Scleropages</taxon>
    </lineage>
</organism>
<evidence type="ECO:0000256" key="6">
    <source>
        <dbReference type="SAM" id="Coils"/>
    </source>
</evidence>
<comment type="subcellular location">
    <subcellularLocation>
        <location evidence="1">Recycling endosome</location>
    </subcellularLocation>
</comment>
<feature type="compositionally biased region" description="Polar residues" evidence="7">
    <location>
        <begin position="1572"/>
        <end position="1589"/>
    </location>
</feature>
<feature type="domain" description="FIP-RBD" evidence="9">
    <location>
        <begin position="1599"/>
        <end position="1661"/>
    </location>
</feature>
<keyword evidence="4" id="KW-0967">Endosome</keyword>
<dbReference type="Proteomes" id="UP000694397">
    <property type="component" value="Chromosome 1"/>
</dbReference>
<feature type="compositionally biased region" description="Polar residues" evidence="7">
    <location>
        <begin position="1128"/>
        <end position="1138"/>
    </location>
</feature>
<feature type="coiled-coil region" evidence="6">
    <location>
        <begin position="1594"/>
        <end position="1649"/>
    </location>
</feature>
<evidence type="ECO:0000256" key="3">
    <source>
        <dbReference type="ARBA" id="ARBA00022553"/>
    </source>
</evidence>
<feature type="domain" description="C2" evidence="8">
    <location>
        <begin position="1"/>
        <end position="134"/>
    </location>
</feature>
<dbReference type="PANTHER" id="PTHR15746:SF14">
    <property type="entry name" value="RAB11 FAMILY-INTERACTING PROTEIN 5"/>
    <property type="match status" value="1"/>
</dbReference>
<dbReference type="Gene3D" id="1.20.5.2440">
    <property type="match status" value="1"/>
</dbReference>
<evidence type="ECO:0000259" key="8">
    <source>
        <dbReference type="PROSITE" id="PS50004"/>
    </source>
</evidence>
<feature type="region of interest" description="Disordered" evidence="7">
    <location>
        <begin position="251"/>
        <end position="308"/>
    </location>
</feature>
<dbReference type="GeneID" id="108921083"/>
<dbReference type="GO" id="GO:0045335">
    <property type="term" value="C:phagocytic vesicle"/>
    <property type="evidence" value="ECO:0007669"/>
    <property type="project" value="TreeGrafter"/>
</dbReference>
<name>A0A8C9TAE5_SCLFO</name>
<dbReference type="InterPro" id="IPR035892">
    <property type="entry name" value="C2_domain_sf"/>
</dbReference>
<keyword evidence="5" id="KW-0653">Protein transport</keyword>
<dbReference type="Pfam" id="PF09457">
    <property type="entry name" value="RBD-FIP"/>
    <property type="match status" value="1"/>
</dbReference>
<evidence type="ECO:0000259" key="9">
    <source>
        <dbReference type="PROSITE" id="PS51511"/>
    </source>
</evidence>
<dbReference type="GO" id="GO:0045055">
    <property type="term" value="P:regulated exocytosis"/>
    <property type="evidence" value="ECO:0007669"/>
    <property type="project" value="TreeGrafter"/>
</dbReference>
<dbReference type="GO" id="GO:0005739">
    <property type="term" value="C:mitochondrion"/>
    <property type="evidence" value="ECO:0007669"/>
    <property type="project" value="TreeGrafter"/>
</dbReference>
<evidence type="ECO:0000256" key="1">
    <source>
        <dbReference type="ARBA" id="ARBA00004172"/>
    </source>
</evidence>
<dbReference type="GO" id="GO:0055037">
    <property type="term" value="C:recycling endosome"/>
    <property type="evidence" value="ECO:0007669"/>
    <property type="project" value="UniProtKB-SubCell"/>
</dbReference>
<dbReference type="InterPro" id="IPR019018">
    <property type="entry name" value="Rab-bd_FIP-RBD"/>
</dbReference>
<keyword evidence="3" id="KW-0597">Phosphoprotein</keyword>
<feature type="region of interest" description="Disordered" evidence="7">
    <location>
        <begin position="1566"/>
        <end position="1589"/>
    </location>
</feature>
<evidence type="ECO:0000256" key="4">
    <source>
        <dbReference type="ARBA" id="ARBA00022753"/>
    </source>
</evidence>
<feature type="compositionally biased region" description="Low complexity" evidence="7">
    <location>
        <begin position="259"/>
        <end position="273"/>
    </location>
</feature>
<dbReference type="RefSeq" id="XP_029107234.1">
    <property type="nucleotide sequence ID" value="XM_029251401.1"/>
</dbReference>
<feature type="compositionally biased region" description="Polar residues" evidence="7">
    <location>
        <begin position="787"/>
        <end position="818"/>
    </location>
</feature>
<feature type="region of interest" description="Disordered" evidence="7">
    <location>
        <begin position="1219"/>
        <end position="1244"/>
    </location>
</feature>
<dbReference type="PANTHER" id="PTHR15746">
    <property type="entry name" value="RAB11-RELATED"/>
    <property type="match status" value="1"/>
</dbReference>
<dbReference type="InterPro" id="IPR037245">
    <property type="entry name" value="FIP-RBD_C_sf"/>
</dbReference>
<dbReference type="InterPro" id="IPR000008">
    <property type="entry name" value="C2_dom"/>
</dbReference>
<dbReference type="GO" id="GO:0015031">
    <property type="term" value="P:protein transport"/>
    <property type="evidence" value="ECO:0007669"/>
    <property type="project" value="UniProtKB-KW"/>
</dbReference>
<feature type="region of interest" description="Disordered" evidence="7">
    <location>
        <begin position="1128"/>
        <end position="1154"/>
    </location>
</feature>
<feature type="compositionally biased region" description="Low complexity" evidence="7">
    <location>
        <begin position="285"/>
        <end position="308"/>
    </location>
</feature>
<dbReference type="Gene3D" id="2.60.40.150">
    <property type="entry name" value="C2 domain"/>
    <property type="match status" value="1"/>
</dbReference>
<evidence type="ECO:0000313" key="10">
    <source>
        <dbReference type="Ensembl" id="ENSSFOP00015047737.1"/>
    </source>
</evidence>
<evidence type="ECO:0000256" key="2">
    <source>
        <dbReference type="ARBA" id="ARBA00022448"/>
    </source>
</evidence>
<feature type="region of interest" description="Disordered" evidence="7">
    <location>
        <begin position="391"/>
        <end position="564"/>
    </location>
</feature>
<feature type="region of interest" description="Disordered" evidence="7">
    <location>
        <begin position="688"/>
        <end position="713"/>
    </location>
</feature>
<feature type="region of interest" description="Disordered" evidence="7">
    <location>
        <begin position="773"/>
        <end position="818"/>
    </location>
</feature>
<sequence>MSATDAEPAEGGQRWVPTHVQVTVLRARGLRAKGKHGTSDAYTVIQVGKERFSTAVVEKSTSPEWREECLFELVPGALEEAAAAGRGACPPGSGELLLTVMHRALLGPDVFLGQALIPLDKLFQKRLYPKNEWYKLHSKSGKREKERGELQVTIQFTRNNLTASMYDLSVKDKPRSTLGKLKDRVKGKKRGDAESTSAIVPRGYAALSGSGRFCDEGGGDEDVDDEEGGVARRSKVKSFFLKGKLRKTLDTRSSTSLASDGSVPSSPGGSLSPTAGISMVVSDLSNSPSNSSNLTADSSPVPTTQPSPVLMTHKRAFSDEASKVTTFLPWPRAIENLKAQSRALSRSSLCINGIHVYGGEPAVPRSVSVLQTRLGLLDKCSPLSRSLQNLTRRGEDHARAVGGGRRWSFDRSGKEEKAPLSPCPGRVEVSPEERPLVPPVAPAAKPEPADEVKKPRKNLFSQGRSESAGKGAGAARGQHGQGPACAEERHRGWFGAKDPQNKPSPEVSPKVQTSSDASSHLSPHPPDHFFSSPSPASAPSVDAPGSPCHTNPFTPAAATPPMSPSNPFFTRLQCNPFFEELIADQTLKFAPCHSSSPPWHSIASPSCPSTASPFLKNTLKEGVVSNMERPVGIVRQNSLPEQLPMAPGSAMIRSSSILSTRSMSENYAEWDDSFEAFAASRLKLPKEPVSGQLSGVSSGNRTNATPQDRPTGQIVEETAVEVVQSGNAPPLPPRRPSRVPVKDLQQDSWLDWAQELAVKKEACLLSQTDAASLQHQREQDPKRTGTHLFQRSSSETEPISTRDGNSWGSGCSPSFPSLFQKQTTETPIAQCNCSPQPTSNEASSGDRSSSETRCYSAMSTSSEDATTISTANDNAVNEVQPLKNVVDNSTVTSREDAAEIKPSVFDLPSILPETNTNALDSLLAEAPKARLDPTRCIQTHKIFEATFGELNWTDNVSVNTSKIAVIKPAANLSINSVYPANQDSGENFDGLELSSTTFTKRPCAAITGKVEVNNNLDISNLASNDMLSKRSSSSFADPVESAEFSLMSNNSRNAAKTSLESGPPVSTTALELKDYSSLFQLLPSRHQDKNFVSNTTDEHQLVRVSEEQQIFARRPSFTFSTQVSSENNLQRSTFTSDDPSSRKNMKDSASLHIHPDNIEKGQSYVIQSCGNDLKETITLTSHSLDVNQLSPLRSDLCGLGLYAADGNAFSALELGAQPPWPSEGKNGNSLVPSEADANGSPTGLSPCIITPSRDGTQVLRAPFRECARKEQEQIHPPSSPPQLSDEVLPEGHHVDKSLVVEFEDVFQGKPLYDKGAPSCGLILCSGMDQAQLYKNCHSSECADKPLGKEGKEETDSWTKELGEALGEIHFQSQGLAEQQMEAKSPTQSICSNPLTVTADIKISLNSALLKYDQQECASLGPSLSESMKEISFKDIHVSLAPDCRSHRQTDQTSELHLSSRASSASSPAADTNSQSALSPSPNLPLLSVRPSAGTTQAAAPSSTVQPLIGATHMVLPEETQLASSFLSHHESSPHPVKPLTTAAIQGEKKAEGRSVLASGLEKLKSTIHPGRTSVQSESEGSKTDSSAQYQHLSRGELVALLQQKEAELEKQKGEFEKRALLLEKREVELKKLKMQVRDLEDYIDRLLVRIMEQTPTLLQVRSRFK</sequence>
<dbReference type="GO" id="GO:0030141">
    <property type="term" value="C:secretory granule"/>
    <property type="evidence" value="ECO:0007669"/>
    <property type="project" value="TreeGrafter"/>
</dbReference>
<reference evidence="10" key="2">
    <citation type="submission" date="2025-08" db="UniProtKB">
        <authorList>
            <consortium name="Ensembl"/>
        </authorList>
    </citation>
    <scope>IDENTIFICATION</scope>
</reference>
<feature type="compositionally biased region" description="Low complexity" evidence="7">
    <location>
        <begin position="1458"/>
        <end position="1491"/>
    </location>
</feature>
<feature type="compositionally biased region" description="Basic and acidic residues" evidence="7">
    <location>
        <begin position="407"/>
        <end position="418"/>
    </location>
</feature>